<proteinExistence type="predicted"/>
<organism evidence="1 2">
    <name type="scientific">Paractinoplanes deccanensis</name>
    <dbReference type="NCBI Taxonomy" id="113561"/>
    <lineage>
        <taxon>Bacteria</taxon>
        <taxon>Bacillati</taxon>
        <taxon>Actinomycetota</taxon>
        <taxon>Actinomycetes</taxon>
        <taxon>Micromonosporales</taxon>
        <taxon>Micromonosporaceae</taxon>
        <taxon>Paractinoplanes</taxon>
    </lineage>
</organism>
<name>A0ABQ3YI53_9ACTN</name>
<evidence type="ECO:0000313" key="1">
    <source>
        <dbReference type="EMBL" id="GID79673.1"/>
    </source>
</evidence>
<evidence type="ECO:0000313" key="2">
    <source>
        <dbReference type="Proteomes" id="UP000609879"/>
    </source>
</evidence>
<reference evidence="1 2" key="1">
    <citation type="submission" date="2021-01" db="EMBL/GenBank/DDBJ databases">
        <title>Whole genome shotgun sequence of Actinoplanes deccanensis NBRC 13994.</title>
        <authorList>
            <person name="Komaki H."/>
            <person name="Tamura T."/>
        </authorList>
    </citation>
    <scope>NUCLEOTIDE SEQUENCE [LARGE SCALE GENOMIC DNA]</scope>
    <source>
        <strain evidence="1 2">NBRC 13994</strain>
    </source>
</reference>
<dbReference type="Gene3D" id="3.30.70.1230">
    <property type="entry name" value="Nucleotide cyclase"/>
    <property type="match status" value="1"/>
</dbReference>
<protein>
    <recommendedName>
        <fullName evidence="3">Guanylate cyclase domain-containing protein</fullName>
    </recommendedName>
</protein>
<gene>
    <name evidence="1" type="ORF">Ade02nite_83140</name>
</gene>
<dbReference type="InterPro" id="IPR029787">
    <property type="entry name" value="Nucleotide_cyclase"/>
</dbReference>
<dbReference type="Proteomes" id="UP000609879">
    <property type="component" value="Unassembled WGS sequence"/>
</dbReference>
<dbReference type="EMBL" id="BOMI01000175">
    <property type="protein sequence ID" value="GID79673.1"/>
    <property type="molecule type" value="Genomic_DNA"/>
</dbReference>
<evidence type="ECO:0008006" key="3">
    <source>
        <dbReference type="Google" id="ProtNLM"/>
    </source>
</evidence>
<sequence>MEERSRSYRRLVIVADTELYSARNSVLQHYAQAAFDEALASAGSAAGVDRQQWHRQPSGDGELAVLPPDIDEPLLLSAFLPALDTYLRRYNADRAAHARVRLRVAIHQGLIFLDSRNGFAGGAVNDAARLVDAPVLKSAFKAFPEANVACIVSDTIHRDVVTGGYDGIRPERFRRVTVDLPEKSFSAVAWIQIVGEDVTSTRAEAAAAASRPRLAAHHGGTSVGDVSNAGDGQVVIGEGATGVGYWGGGRGRGYE</sequence>
<keyword evidence="2" id="KW-1185">Reference proteome</keyword>
<comment type="caution">
    <text evidence="1">The sequence shown here is derived from an EMBL/GenBank/DDBJ whole genome shotgun (WGS) entry which is preliminary data.</text>
</comment>
<accession>A0ABQ3YI53</accession>